<organism evidence="2 3">
    <name type="scientific">Paracoccus angustae</name>
    <dbReference type="NCBI Taxonomy" id="1671480"/>
    <lineage>
        <taxon>Bacteria</taxon>
        <taxon>Pseudomonadati</taxon>
        <taxon>Pseudomonadota</taxon>
        <taxon>Alphaproteobacteria</taxon>
        <taxon>Rhodobacterales</taxon>
        <taxon>Paracoccaceae</taxon>
        <taxon>Paracoccus</taxon>
    </lineage>
</organism>
<keyword evidence="3" id="KW-1185">Reference proteome</keyword>
<gene>
    <name evidence="2" type="ORF">ACFOM8_01065</name>
</gene>
<comment type="caution">
    <text evidence="2">The sequence shown here is derived from an EMBL/GenBank/DDBJ whole genome shotgun (WGS) entry which is preliminary data.</text>
</comment>
<keyword evidence="1" id="KW-1133">Transmembrane helix</keyword>
<protein>
    <submittedName>
        <fullName evidence="2">Uncharacterized protein</fullName>
    </submittedName>
</protein>
<name>A0ABV7TZ83_9RHOB</name>
<evidence type="ECO:0000313" key="3">
    <source>
        <dbReference type="Proteomes" id="UP001595539"/>
    </source>
</evidence>
<dbReference type="EMBL" id="JBHRXY010000001">
    <property type="protein sequence ID" value="MFC3628028.1"/>
    <property type="molecule type" value="Genomic_DNA"/>
</dbReference>
<keyword evidence="1" id="KW-0472">Membrane</keyword>
<evidence type="ECO:0000313" key="2">
    <source>
        <dbReference type="EMBL" id="MFC3628028.1"/>
    </source>
</evidence>
<accession>A0ABV7TZ83</accession>
<evidence type="ECO:0000256" key="1">
    <source>
        <dbReference type="SAM" id="Phobius"/>
    </source>
</evidence>
<proteinExistence type="predicted"/>
<sequence length="103" mass="10821">MPKIVRVYIRSVLIGAALSCCFVAALLALDVAHLRHLILNSSVGWLAAIMMIVFNTILFGGVQFAIAVMGQSGTPPSPGRRAVVPGDLQPALTVAKTSKPRPA</sequence>
<reference evidence="3" key="1">
    <citation type="journal article" date="2019" name="Int. J. Syst. Evol. Microbiol.">
        <title>The Global Catalogue of Microorganisms (GCM) 10K type strain sequencing project: providing services to taxonomists for standard genome sequencing and annotation.</title>
        <authorList>
            <consortium name="The Broad Institute Genomics Platform"/>
            <consortium name="The Broad Institute Genome Sequencing Center for Infectious Disease"/>
            <person name="Wu L."/>
            <person name="Ma J."/>
        </authorList>
    </citation>
    <scope>NUCLEOTIDE SEQUENCE [LARGE SCALE GENOMIC DNA]</scope>
    <source>
        <strain evidence="3">KCTC 42473</strain>
    </source>
</reference>
<keyword evidence="1" id="KW-0812">Transmembrane</keyword>
<feature type="transmembrane region" description="Helical" evidence="1">
    <location>
        <begin position="44"/>
        <end position="70"/>
    </location>
</feature>
<dbReference type="RefSeq" id="WP_377758489.1">
    <property type="nucleotide sequence ID" value="NZ_JBHRXY010000001.1"/>
</dbReference>
<dbReference type="Proteomes" id="UP001595539">
    <property type="component" value="Unassembled WGS sequence"/>
</dbReference>